<sequence length="1462" mass="165437">MTSGGSNRSKDGVPSWDGNATTFQAYEEQVLVWEQGVKYENRYLCGPRLAAELTGAAQRMIVGKSPTWVSFNGGVAVFLEHLRQGLGRPQIPEATEYLNKYFRSSRRRMGEGINEYITRKTETYWRACQALKRVMPRNTTAPEDDEWRRPRTSSYGGQWGSRRSSWASDATGDDDEQNTAEGEATTETTADSRATWSQTYSWDQEGTQGMEAQARYVNQFLRKHAPADSTWTSFVISYNNAMPWHRDHHNLKGSYNYTCSMGQTSGGGLKVSGPGEANHEQEVDTYHKVVSFSPDAWHATCPWTGERIAISAYTVRSVHELSGEQRRELEKCGFPVPKPKRASHEHANLCCNPVNEREEAFVQAGSLSEAQRRRAAINKKLYLLHAATGHGSVRHLIEALKRRGASEEVIQAAKEFKCSVCHEKQRVQPRHLASLEPLPPKWYTVSADVGHWHHPATGEDIQFLVVLDENTRFRTARILSKGSKQQPSASTCLSYFQEGWVQYFGLPRTLRLDPAGAFRSQALETYCDKHSIFLDLAPAEAHWKIGSIEQAVQGTKELLQKLQADEPNITAEEALASAIRVFNHREQVRGFTPAQLAIGRNSDDTDRFVNEPHQLPPDLLVENASGEFARDVQRRATAEKAHAEWHAAQRLMRAKHSRPRRLYDYVPGELVFFWRSQESNKHRRAPGGKHGRFLGPARVLATETRREDDGQLRPGSVVWCIRGKQLIKCCPEQLRRASERESLIEELSTDSRVPWTFTKVATEIGGNQFQDVSGEAPDEEEWERAQDPQQAPPPVIRHRVRGKRAGPHEEEPGEDGEQQPARRPRQQENEQMALLAEKWQDRVAEDAWCDKPVEFWMQDNAAVQVELDIPDSARGRQQMCRNLEGFFVGALKRKAVEVSERRLSPEEKQQFKEAKSVEVKNFIAAEAFKSLPSHLQASPQQAVGMRWILTWKNREDGSKKAKARAVLLGYQDPAYEHRSTTSPVMTRQTRQMFLQYASWKRWIIQKGDVSGAFLQGREYPDQLHCIPCPEILEAMNLAPGTIVQLKKACYGLVDAPLEWYRSVDEFLKSLGFERSWSDPCAWYLRKNGVLQGAISGHVDDFLFMGPENDLEWNKILAAIKSKFKWGDWEQGVFTQCGVKVEASVEGYRLSQPGYTKEIKEIPLSSTRRKEDSSPITEWERTQLRMLLGGLSWHAQQVAPHLSAAVSLLLSETSQGTVGTVKKANQLLYHAQQRHDHQMVIHKHHPQDDLSVYAWVDAASQNRISGESTQGISIGIAPSSLARGEVTEVSPISWHSSKIDRACRSPGAAEGQAATNGEDTLYYARYQWSEMLYGKVDVRNPDATVRRVPGHLITDSRNVYDKLNTEVLVIKGAEKRSNIELLSIKASQHSTHLDIRWVHSEAQLANGLTKMSTSREFELYYKMGGRWRIVEDPAMMSARRRKAQGLQPLHSESQGSVIREDSG</sequence>
<dbReference type="PROSITE" id="PS50994">
    <property type="entry name" value="INTEGRASE"/>
    <property type="match status" value="1"/>
</dbReference>
<evidence type="ECO:0000313" key="3">
    <source>
        <dbReference type="EMBL" id="OLP75245.1"/>
    </source>
</evidence>
<comment type="caution">
    <text evidence="3">The sequence shown here is derived from an EMBL/GenBank/DDBJ whole genome shotgun (WGS) entry which is preliminary data.</text>
</comment>
<evidence type="ECO:0000313" key="4">
    <source>
        <dbReference type="EMBL" id="OLP79669.1"/>
    </source>
</evidence>
<dbReference type="GO" id="GO:0003676">
    <property type="term" value="F:nucleic acid binding"/>
    <property type="evidence" value="ECO:0007669"/>
    <property type="project" value="InterPro"/>
</dbReference>
<reference evidence="3 5" key="1">
    <citation type="submission" date="2016-02" db="EMBL/GenBank/DDBJ databases">
        <title>Genome analysis of coral dinoflagellate symbionts highlights evolutionary adaptations to a symbiotic lifestyle.</title>
        <authorList>
            <person name="Aranda M."/>
            <person name="Li Y."/>
            <person name="Liew Y.J."/>
            <person name="Baumgarten S."/>
            <person name="Simakov O."/>
            <person name="Wilson M."/>
            <person name="Piel J."/>
            <person name="Ashoor H."/>
            <person name="Bougouffa S."/>
            <person name="Bajic V.B."/>
            <person name="Ryu T."/>
            <person name="Ravasi T."/>
            <person name="Bayer T."/>
            <person name="Micklem G."/>
            <person name="Kim H."/>
            <person name="Bhak J."/>
            <person name="Lajeunesse T.C."/>
            <person name="Voolstra C.R."/>
        </authorList>
    </citation>
    <scope>NUCLEOTIDE SEQUENCE [LARGE SCALE GENOMIC DNA]</scope>
    <source>
        <strain evidence="3 5">CCMP2467</strain>
    </source>
</reference>
<dbReference type="InterPro" id="IPR013103">
    <property type="entry name" value="RVT_2"/>
</dbReference>
<dbReference type="PANTHER" id="PTHR37984:SF5">
    <property type="entry name" value="PROTEIN NYNRIN-LIKE"/>
    <property type="match status" value="1"/>
</dbReference>
<feature type="domain" description="Integrase catalytic" evidence="2">
    <location>
        <begin position="436"/>
        <end position="601"/>
    </location>
</feature>
<dbReference type="Gene3D" id="3.30.420.10">
    <property type="entry name" value="Ribonuclease H-like superfamily/Ribonuclease H"/>
    <property type="match status" value="1"/>
</dbReference>
<dbReference type="InterPro" id="IPR001584">
    <property type="entry name" value="Integrase_cat-core"/>
</dbReference>
<feature type="region of interest" description="Disordered" evidence="1">
    <location>
        <begin position="1438"/>
        <end position="1462"/>
    </location>
</feature>
<proteinExistence type="predicted"/>
<dbReference type="GO" id="GO:0015074">
    <property type="term" value="P:DNA integration"/>
    <property type="evidence" value="ECO:0007669"/>
    <property type="project" value="InterPro"/>
</dbReference>
<dbReference type="PANTHER" id="PTHR37984">
    <property type="entry name" value="PROTEIN CBG26694"/>
    <property type="match status" value="1"/>
</dbReference>
<dbReference type="Proteomes" id="UP000186817">
    <property type="component" value="Unassembled WGS sequence"/>
</dbReference>
<evidence type="ECO:0000256" key="1">
    <source>
        <dbReference type="SAM" id="MobiDB-lite"/>
    </source>
</evidence>
<evidence type="ECO:0000259" key="2">
    <source>
        <dbReference type="PROSITE" id="PS50994"/>
    </source>
</evidence>
<dbReference type="SUPFAM" id="SSF53098">
    <property type="entry name" value="Ribonuclease H-like"/>
    <property type="match status" value="1"/>
</dbReference>
<organism evidence="3 5">
    <name type="scientific">Symbiodinium microadriaticum</name>
    <name type="common">Dinoflagellate</name>
    <name type="synonym">Zooxanthella microadriatica</name>
    <dbReference type="NCBI Taxonomy" id="2951"/>
    <lineage>
        <taxon>Eukaryota</taxon>
        <taxon>Sar</taxon>
        <taxon>Alveolata</taxon>
        <taxon>Dinophyceae</taxon>
        <taxon>Suessiales</taxon>
        <taxon>Symbiodiniaceae</taxon>
        <taxon>Symbiodinium</taxon>
    </lineage>
</organism>
<keyword evidence="5" id="KW-1185">Reference proteome</keyword>
<dbReference type="InterPro" id="IPR036397">
    <property type="entry name" value="RNaseH_sf"/>
</dbReference>
<feature type="compositionally biased region" description="Basic residues" evidence="1">
    <location>
        <begin position="796"/>
        <end position="805"/>
    </location>
</feature>
<gene>
    <name evidence="4" type="ORF">AK812_SmicGene40018</name>
    <name evidence="3" type="ORF">AK812_SmicGene44992</name>
</gene>
<feature type="compositionally biased region" description="Low complexity" evidence="1">
    <location>
        <begin position="179"/>
        <end position="189"/>
    </location>
</feature>
<dbReference type="OMA" id="RHIINCI"/>
<dbReference type="InterPro" id="IPR012337">
    <property type="entry name" value="RNaseH-like_sf"/>
</dbReference>
<protein>
    <submittedName>
        <fullName evidence="3">Retrovirus-related Pol polyprotein from transposon TNT 1-94</fullName>
    </submittedName>
</protein>
<dbReference type="Pfam" id="PF07727">
    <property type="entry name" value="RVT_2"/>
    <property type="match status" value="1"/>
</dbReference>
<feature type="region of interest" description="Disordered" evidence="1">
    <location>
        <begin position="136"/>
        <end position="197"/>
    </location>
</feature>
<evidence type="ECO:0000313" key="5">
    <source>
        <dbReference type="Proteomes" id="UP000186817"/>
    </source>
</evidence>
<name>A0A1Q9BX61_SYMMI</name>
<dbReference type="InterPro" id="IPR050951">
    <property type="entry name" value="Retrovirus_Pol_polyprotein"/>
</dbReference>
<feature type="region of interest" description="Disordered" evidence="1">
    <location>
        <begin position="764"/>
        <end position="829"/>
    </location>
</feature>
<dbReference type="EMBL" id="LSRX01002654">
    <property type="protein sequence ID" value="OLP75245.1"/>
    <property type="molecule type" value="Genomic_DNA"/>
</dbReference>
<feature type="compositionally biased region" description="Polar residues" evidence="1">
    <location>
        <begin position="152"/>
        <end position="168"/>
    </location>
</feature>
<dbReference type="EMBL" id="LSRX01001459">
    <property type="protein sequence ID" value="OLP79669.1"/>
    <property type="molecule type" value="Genomic_DNA"/>
</dbReference>
<accession>A0A1Q9BX61</accession>
<dbReference type="OrthoDB" id="447293at2759"/>